<reference evidence="7" key="1">
    <citation type="submission" date="2005-10" db="EMBL/GenBank/DDBJ databases">
        <authorList>
            <person name="Loftus B.J."/>
            <person name="Nene V.M."/>
            <person name="Hannick L.I."/>
            <person name="Bidwell S."/>
            <person name="Haas B."/>
            <person name="Amedeo P."/>
            <person name="Orvis J."/>
            <person name="Wortman J.R."/>
            <person name="White O.R."/>
            <person name="Salzberg S."/>
            <person name="Shumway M."/>
            <person name="Koo H."/>
            <person name="Zhao Y."/>
            <person name="Holmes M."/>
            <person name="Miller J."/>
            <person name="Schatz M."/>
            <person name="Pop M."/>
            <person name="Pai G."/>
            <person name="Utterback T."/>
            <person name="Rogers Y.-H."/>
            <person name="Kravitz S."/>
            <person name="Fraser C.M."/>
        </authorList>
    </citation>
    <scope>NUCLEOTIDE SEQUENCE</scope>
    <source>
        <strain evidence="7">Liverpool</strain>
    </source>
</reference>
<evidence type="ECO:0000256" key="5">
    <source>
        <dbReference type="SAM" id="Phobius"/>
    </source>
</evidence>
<feature type="transmembrane region" description="Helical" evidence="5">
    <location>
        <begin position="326"/>
        <end position="346"/>
    </location>
</feature>
<feature type="transmembrane region" description="Helical" evidence="5">
    <location>
        <begin position="151"/>
        <end position="173"/>
    </location>
</feature>
<accession>A0A1S4F1H4</accession>
<sequence length="479" mass="52855">MGGCGQWIEMTQKNKPQSNTLSAGAMTLLTSGMMVGSTIFNMDLQNQAWTFDHSDSLVLAVSMIFYIAAIVGTLAGYLLVDRYEKKPLSKVYMVLAVVSCILLIVKPDHLVVVAFARTLLGLAHGMAYLIYPIHGGETSIKELRGMNVSAVGYCLMIGALTFGCVSPGATYGWMDPNRLIGILGLVYTVLGGLLSQFLTYESPVFLLQRGRDAEAVKSMMKLRNESTETWEIRNDLTEFRTMLEEDEQGSRSIFKDGNLRPLILLSLCKVASVLSFNMALNLVRLRLLDQLFGMEQYSMAAVIILLVRITMGTIILFVIDRFGRRATMVTSTFGSGFILVILGIIYLANDSFNRDIGIAIMLAYEVVASLGVTFVPDAYCSEAFSTKKKAASIGVVNTVENALQILIACVVFSWDFASTYHYGGVMLTFGVPMVLLAVAFYMKLPETTKMTIRQSRNEFSKRGEIVFGGTKRPMTYLNE</sequence>
<keyword evidence="3 5" id="KW-1133">Transmembrane helix</keyword>
<reference evidence="7" key="2">
    <citation type="journal article" date="2007" name="Science">
        <title>Genome sequence of Aedes aegypti, a major arbovirus vector.</title>
        <authorList>
            <person name="Nene V."/>
            <person name="Wortman J.R."/>
            <person name="Lawson D."/>
            <person name="Haas B."/>
            <person name="Kodira C."/>
            <person name="Tu Z.J."/>
            <person name="Loftus B."/>
            <person name="Xi Z."/>
            <person name="Megy K."/>
            <person name="Grabherr M."/>
            <person name="Ren Q."/>
            <person name="Zdobnov E.M."/>
            <person name="Lobo N.F."/>
            <person name="Campbell K.S."/>
            <person name="Brown S.E."/>
            <person name="Bonaldo M.F."/>
            <person name="Zhu J."/>
            <person name="Sinkins S.P."/>
            <person name="Hogenkamp D.G."/>
            <person name="Amedeo P."/>
            <person name="Arensburger P."/>
            <person name="Atkinson P.W."/>
            <person name="Bidwell S."/>
            <person name="Biedler J."/>
            <person name="Birney E."/>
            <person name="Bruggner R.V."/>
            <person name="Costas J."/>
            <person name="Coy M.R."/>
            <person name="Crabtree J."/>
            <person name="Crawford M."/>
            <person name="Debruyn B."/>
            <person name="Decaprio D."/>
            <person name="Eiglmeier K."/>
            <person name="Eisenstadt E."/>
            <person name="El-Dorry H."/>
            <person name="Gelbart W.M."/>
            <person name="Gomes S.L."/>
            <person name="Hammond M."/>
            <person name="Hannick L.I."/>
            <person name="Hogan J.R."/>
            <person name="Holmes M.H."/>
            <person name="Jaffe D."/>
            <person name="Johnston J.S."/>
            <person name="Kennedy R.C."/>
            <person name="Koo H."/>
            <person name="Kravitz S."/>
            <person name="Kriventseva E.V."/>
            <person name="Kulp D."/>
            <person name="Labutti K."/>
            <person name="Lee E."/>
            <person name="Li S."/>
            <person name="Lovin D.D."/>
            <person name="Mao C."/>
            <person name="Mauceli E."/>
            <person name="Menck C.F."/>
            <person name="Miller J.R."/>
            <person name="Montgomery P."/>
            <person name="Mori A."/>
            <person name="Nascimento A.L."/>
            <person name="Naveira H.F."/>
            <person name="Nusbaum C."/>
            <person name="O'leary S."/>
            <person name="Orvis J."/>
            <person name="Pertea M."/>
            <person name="Quesneville H."/>
            <person name="Reidenbach K.R."/>
            <person name="Rogers Y.H."/>
            <person name="Roth C.W."/>
            <person name="Schneider J.R."/>
            <person name="Schatz M."/>
            <person name="Shumway M."/>
            <person name="Stanke M."/>
            <person name="Stinson E.O."/>
            <person name="Tubio J.M."/>
            <person name="Vanzee J.P."/>
            <person name="Verjovski-Almeida S."/>
            <person name="Werner D."/>
            <person name="White O."/>
            <person name="Wyder S."/>
            <person name="Zeng Q."/>
            <person name="Zhao Q."/>
            <person name="Zhao Y."/>
            <person name="Hill C.A."/>
            <person name="Raikhel A.S."/>
            <person name="Soares M.B."/>
            <person name="Knudson D.L."/>
            <person name="Lee N.H."/>
            <person name="Galagan J."/>
            <person name="Salzberg S.L."/>
            <person name="Paulsen I.T."/>
            <person name="Dimopoulos G."/>
            <person name="Collins F.H."/>
            <person name="Birren B."/>
            <person name="Fraser-Liggett C.M."/>
            <person name="Severson D.W."/>
        </authorList>
    </citation>
    <scope>NUCLEOTIDE SEQUENCE [LARGE SCALE GENOMIC DNA]</scope>
    <source>
        <strain evidence="7">Liverpool</strain>
    </source>
</reference>
<dbReference type="PROSITE" id="PS50850">
    <property type="entry name" value="MFS"/>
    <property type="match status" value="1"/>
</dbReference>
<dbReference type="HOGENOM" id="CLU_565268_0_0_1"/>
<dbReference type="SUPFAM" id="SSF103473">
    <property type="entry name" value="MFS general substrate transporter"/>
    <property type="match status" value="1"/>
</dbReference>
<comment type="subcellular location">
    <subcellularLocation>
        <location evidence="1">Membrane</location>
        <topology evidence="1">Multi-pass membrane protein</topology>
    </subcellularLocation>
</comment>
<dbReference type="GO" id="GO:0016020">
    <property type="term" value="C:membrane"/>
    <property type="evidence" value="ECO:0007669"/>
    <property type="project" value="UniProtKB-SubCell"/>
</dbReference>
<feature type="transmembrane region" description="Helical" evidence="5">
    <location>
        <begin position="358"/>
        <end position="379"/>
    </location>
</feature>
<gene>
    <name evidence="7" type="ORF">AaeL_AAEL002292</name>
</gene>
<reference evidence="7" key="3">
    <citation type="submission" date="2012-09" db="EMBL/GenBank/DDBJ databases">
        <authorList>
            <consortium name="VectorBase"/>
        </authorList>
    </citation>
    <scope>NUCLEOTIDE SEQUENCE</scope>
    <source>
        <strain evidence="7">Liverpool</strain>
    </source>
</reference>
<feature type="transmembrane region" description="Helical" evidence="5">
    <location>
        <begin position="391"/>
        <end position="414"/>
    </location>
</feature>
<keyword evidence="2 5" id="KW-0812">Transmembrane</keyword>
<feature type="transmembrane region" description="Helical" evidence="5">
    <location>
        <begin position="60"/>
        <end position="80"/>
    </location>
</feature>
<dbReference type="KEGG" id="aag:5574188"/>
<name>A0A1S4F1H4_AEDAE</name>
<dbReference type="Proteomes" id="UP000682892">
    <property type="component" value="Chromosome 2"/>
</dbReference>
<keyword evidence="4 5" id="KW-0472">Membrane</keyword>
<dbReference type="InterPro" id="IPR005828">
    <property type="entry name" value="MFS_sugar_transport-like"/>
</dbReference>
<feature type="transmembrane region" description="Helical" evidence="5">
    <location>
        <begin position="420"/>
        <end position="442"/>
    </location>
</feature>
<evidence type="ECO:0000256" key="3">
    <source>
        <dbReference type="ARBA" id="ARBA00022989"/>
    </source>
</evidence>
<dbReference type="InterPro" id="IPR036259">
    <property type="entry name" value="MFS_trans_sf"/>
</dbReference>
<feature type="transmembrane region" description="Helical" evidence="5">
    <location>
        <begin position="300"/>
        <end position="319"/>
    </location>
</feature>
<feature type="transmembrane region" description="Helical" evidence="5">
    <location>
        <begin position="21"/>
        <end position="40"/>
    </location>
</feature>
<feature type="transmembrane region" description="Helical" evidence="5">
    <location>
        <begin position="179"/>
        <end position="200"/>
    </location>
</feature>
<feature type="transmembrane region" description="Helical" evidence="5">
    <location>
        <begin position="87"/>
        <end position="105"/>
    </location>
</feature>
<evidence type="ECO:0000256" key="4">
    <source>
        <dbReference type="ARBA" id="ARBA00023136"/>
    </source>
</evidence>
<proteinExistence type="predicted"/>
<evidence type="ECO:0000256" key="2">
    <source>
        <dbReference type="ARBA" id="ARBA00022692"/>
    </source>
</evidence>
<dbReference type="EMBL" id="CH477238">
    <property type="protein sequence ID" value="EAT46530.1"/>
    <property type="molecule type" value="Genomic_DNA"/>
</dbReference>
<dbReference type="AlphaFoldDB" id="A0A1S4F1H4"/>
<dbReference type="Pfam" id="PF00083">
    <property type="entry name" value="Sugar_tr"/>
    <property type="match status" value="1"/>
</dbReference>
<evidence type="ECO:0000313" key="8">
    <source>
        <dbReference type="Proteomes" id="UP000682892"/>
    </source>
</evidence>
<dbReference type="InterPro" id="IPR005829">
    <property type="entry name" value="Sugar_transporter_CS"/>
</dbReference>
<evidence type="ECO:0000256" key="1">
    <source>
        <dbReference type="ARBA" id="ARBA00004141"/>
    </source>
</evidence>
<evidence type="ECO:0000313" key="7">
    <source>
        <dbReference type="EMBL" id="EAT46530.1"/>
    </source>
</evidence>
<dbReference type="OrthoDB" id="6612291at2759"/>
<dbReference type="PANTHER" id="PTHR23529:SF2">
    <property type="entry name" value="GH19118P-RELATED"/>
    <property type="match status" value="1"/>
</dbReference>
<dbReference type="PANTHER" id="PTHR23529">
    <property type="entry name" value="GH19118P-RELATED"/>
    <property type="match status" value="1"/>
</dbReference>
<dbReference type="Gene3D" id="1.20.1250.20">
    <property type="entry name" value="MFS general substrate transporter like domains"/>
    <property type="match status" value="1"/>
</dbReference>
<feature type="domain" description="Major facilitator superfamily (MFS) profile" evidence="6">
    <location>
        <begin position="20"/>
        <end position="448"/>
    </location>
</feature>
<dbReference type="GO" id="GO:0022857">
    <property type="term" value="F:transmembrane transporter activity"/>
    <property type="evidence" value="ECO:0007669"/>
    <property type="project" value="InterPro"/>
</dbReference>
<organism evidence="7 8">
    <name type="scientific">Aedes aegypti</name>
    <name type="common">Yellowfever mosquito</name>
    <name type="synonym">Culex aegypti</name>
    <dbReference type="NCBI Taxonomy" id="7159"/>
    <lineage>
        <taxon>Eukaryota</taxon>
        <taxon>Metazoa</taxon>
        <taxon>Ecdysozoa</taxon>
        <taxon>Arthropoda</taxon>
        <taxon>Hexapoda</taxon>
        <taxon>Insecta</taxon>
        <taxon>Pterygota</taxon>
        <taxon>Neoptera</taxon>
        <taxon>Endopterygota</taxon>
        <taxon>Diptera</taxon>
        <taxon>Nematocera</taxon>
        <taxon>Culicoidea</taxon>
        <taxon>Culicidae</taxon>
        <taxon>Culicinae</taxon>
        <taxon>Aedini</taxon>
        <taxon>Aedes</taxon>
        <taxon>Stegomyia</taxon>
    </lineage>
</organism>
<feature type="transmembrane region" description="Helical" evidence="5">
    <location>
        <begin position="261"/>
        <end position="280"/>
    </location>
</feature>
<dbReference type="OMA" id="YAMSTSM"/>
<dbReference type="PROSITE" id="PS00216">
    <property type="entry name" value="SUGAR_TRANSPORT_1"/>
    <property type="match status" value="1"/>
</dbReference>
<feature type="transmembrane region" description="Helical" evidence="5">
    <location>
        <begin position="111"/>
        <end position="131"/>
    </location>
</feature>
<protein>
    <submittedName>
        <fullName evidence="7">AAEL002292-PA</fullName>
    </submittedName>
</protein>
<evidence type="ECO:0000259" key="6">
    <source>
        <dbReference type="PROSITE" id="PS50850"/>
    </source>
</evidence>
<dbReference type="InterPro" id="IPR020846">
    <property type="entry name" value="MFS_dom"/>
</dbReference>